<dbReference type="SUPFAM" id="SSF52113">
    <property type="entry name" value="BRCT domain"/>
    <property type="match status" value="1"/>
</dbReference>
<dbReference type="SUPFAM" id="SSF142921">
    <property type="entry name" value="WGR domain-like"/>
    <property type="match status" value="1"/>
</dbReference>
<evidence type="ECO:0000259" key="7">
    <source>
        <dbReference type="PROSITE" id="PS50172"/>
    </source>
</evidence>
<dbReference type="EC" id="2.4.2.-" evidence="5"/>
<dbReference type="InterPro" id="IPR036930">
    <property type="entry name" value="WGR_dom_sf"/>
</dbReference>
<dbReference type="Pfam" id="PF00533">
    <property type="entry name" value="BRCT"/>
    <property type="match status" value="1"/>
</dbReference>
<feature type="compositionally biased region" description="Basic and acidic residues" evidence="6">
    <location>
        <begin position="244"/>
        <end position="256"/>
    </location>
</feature>
<dbReference type="PROSITE" id="PS51059">
    <property type="entry name" value="PARP_CATALYTIC"/>
    <property type="match status" value="1"/>
</dbReference>
<keyword evidence="2 5" id="KW-0808">Transferase</keyword>
<dbReference type="GO" id="GO:0070212">
    <property type="term" value="P:protein poly-ADP-ribosylation"/>
    <property type="evidence" value="ECO:0007669"/>
    <property type="project" value="TreeGrafter"/>
</dbReference>
<evidence type="ECO:0000313" key="10">
    <source>
        <dbReference type="EMBL" id="PHH70650.1"/>
    </source>
</evidence>
<gene>
    <name evidence="10" type="ORF">CDD82_7000</name>
</gene>
<dbReference type="EMBL" id="NJEU01000772">
    <property type="protein sequence ID" value="PHH70650.1"/>
    <property type="molecule type" value="Genomic_DNA"/>
</dbReference>
<dbReference type="Gene3D" id="3.40.50.10190">
    <property type="entry name" value="BRCT domain"/>
    <property type="match status" value="1"/>
</dbReference>
<dbReference type="Proteomes" id="UP000224854">
    <property type="component" value="Unassembled WGS sequence"/>
</dbReference>
<name>A0A2C5YSZ7_9HYPO</name>
<evidence type="ECO:0000259" key="9">
    <source>
        <dbReference type="PROSITE" id="PS51977"/>
    </source>
</evidence>
<keyword evidence="1 5" id="KW-0328">Glycosyltransferase</keyword>
<dbReference type="AlphaFoldDB" id="A0A2C5YSZ7"/>
<dbReference type="PANTHER" id="PTHR10459">
    <property type="entry name" value="DNA LIGASE"/>
    <property type="match status" value="1"/>
</dbReference>
<dbReference type="GO" id="GO:1990404">
    <property type="term" value="F:NAD+-protein mono-ADP-ribosyltransferase activity"/>
    <property type="evidence" value="ECO:0007669"/>
    <property type="project" value="TreeGrafter"/>
</dbReference>
<feature type="compositionally biased region" description="Basic and acidic residues" evidence="6">
    <location>
        <begin position="128"/>
        <end position="138"/>
    </location>
</feature>
<evidence type="ECO:0000313" key="11">
    <source>
        <dbReference type="Proteomes" id="UP000224854"/>
    </source>
</evidence>
<evidence type="ECO:0000256" key="5">
    <source>
        <dbReference type="RuleBase" id="RU362114"/>
    </source>
</evidence>
<dbReference type="Pfam" id="PF05406">
    <property type="entry name" value="WGR"/>
    <property type="match status" value="1"/>
</dbReference>
<dbReference type="PANTHER" id="PTHR10459:SF60">
    <property type="entry name" value="POLY [ADP-RIBOSE] POLYMERASE 2"/>
    <property type="match status" value="1"/>
</dbReference>
<dbReference type="OrthoDB" id="2017365at2759"/>
<dbReference type="InterPro" id="IPR050800">
    <property type="entry name" value="ARTD/PARP"/>
</dbReference>
<feature type="domain" description="WGR" evidence="9">
    <location>
        <begin position="264"/>
        <end position="364"/>
    </location>
</feature>
<reference evidence="10 11" key="1">
    <citation type="submission" date="2017-06" db="EMBL/GenBank/DDBJ databases">
        <title>Ant-infecting Ophiocordyceps genomes reveal a high diversity of potential behavioral manipulation genes and a possible major role for enterotoxins.</title>
        <authorList>
            <person name="De Bekker C."/>
            <person name="Evans H.C."/>
            <person name="Brachmann A."/>
            <person name="Hughes D.P."/>
        </authorList>
    </citation>
    <scope>NUCLEOTIDE SEQUENCE [LARGE SCALE GENOMIC DNA]</scope>
    <source>
        <strain evidence="10 11">1348a</strain>
    </source>
</reference>
<comment type="catalytic activity">
    <reaction evidence="4">
        <text>NAD(+) + (ADP-D-ribosyl)n-acceptor = nicotinamide + (ADP-D-ribosyl)n+1-acceptor + H(+).</text>
        <dbReference type="EC" id="2.4.2.30"/>
    </reaction>
</comment>
<dbReference type="Gene3D" id="3.90.228.10">
    <property type="match status" value="1"/>
</dbReference>
<dbReference type="InterPro" id="IPR008893">
    <property type="entry name" value="WGR_domain"/>
</dbReference>
<evidence type="ECO:0000256" key="3">
    <source>
        <dbReference type="ARBA" id="ARBA00023027"/>
    </source>
</evidence>
<feature type="region of interest" description="Disordered" evidence="6">
    <location>
        <begin position="143"/>
        <end position="256"/>
    </location>
</feature>
<accession>A0A2C5YSZ7</accession>
<evidence type="ECO:0000256" key="4">
    <source>
        <dbReference type="ARBA" id="ARBA00033987"/>
    </source>
</evidence>
<feature type="domain" description="BRCT" evidence="7">
    <location>
        <begin position="13"/>
        <end position="108"/>
    </location>
</feature>
<feature type="compositionally biased region" description="Basic and acidic residues" evidence="6">
    <location>
        <begin position="222"/>
        <end position="237"/>
    </location>
</feature>
<organism evidence="10 11">
    <name type="scientific">Ophiocordyceps australis</name>
    <dbReference type="NCBI Taxonomy" id="1399860"/>
    <lineage>
        <taxon>Eukaryota</taxon>
        <taxon>Fungi</taxon>
        <taxon>Dikarya</taxon>
        <taxon>Ascomycota</taxon>
        <taxon>Pezizomycotina</taxon>
        <taxon>Sordariomycetes</taxon>
        <taxon>Hypocreomycetidae</taxon>
        <taxon>Hypocreales</taxon>
        <taxon>Ophiocordycipitaceae</taxon>
        <taxon>Ophiocordyceps</taxon>
    </lineage>
</organism>
<dbReference type="SUPFAM" id="SSF56399">
    <property type="entry name" value="ADP-ribosylation"/>
    <property type="match status" value="1"/>
</dbReference>
<dbReference type="GO" id="GO:0003950">
    <property type="term" value="F:NAD+ poly-ADP-ribosyltransferase activity"/>
    <property type="evidence" value="ECO:0007669"/>
    <property type="project" value="UniProtKB-UniRule"/>
</dbReference>
<keyword evidence="11" id="KW-1185">Reference proteome</keyword>
<evidence type="ECO:0000256" key="2">
    <source>
        <dbReference type="ARBA" id="ARBA00022679"/>
    </source>
</evidence>
<feature type="region of interest" description="Disordered" evidence="6">
    <location>
        <begin position="119"/>
        <end position="138"/>
    </location>
</feature>
<dbReference type="SMART" id="SM00292">
    <property type="entry name" value="BRCT"/>
    <property type="match status" value="1"/>
</dbReference>
<dbReference type="CDD" id="cd00027">
    <property type="entry name" value="BRCT"/>
    <property type="match status" value="1"/>
</dbReference>
<dbReference type="Pfam" id="PF00644">
    <property type="entry name" value="PARP"/>
    <property type="match status" value="1"/>
</dbReference>
<dbReference type="PROSITE" id="PS50172">
    <property type="entry name" value="BRCT"/>
    <property type="match status" value="1"/>
</dbReference>
<protein>
    <recommendedName>
        <fullName evidence="5">Poly [ADP-ribose] polymerase</fullName>
        <shortName evidence="5">PARP</shortName>
        <ecNumber evidence="5">2.4.2.-</ecNumber>
    </recommendedName>
</protein>
<dbReference type="PROSITE" id="PS51977">
    <property type="entry name" value="WGR"/>
    <property type="match status" value="1"/>
</dbReference>
<evidence type="ECO:0000259" key="8">
    <source>
        <dbReference type="PROSITE" id="PS51059"/>
    </source>
</evidence>
<keyword evidence="3 5" id="KW-0520">NAD</keyword>
<sequence>MPRIRASTFSDPFLTPPLKGYTIAVTGNLRRWNHNIPTMHALIAILGGKTSSKVTASVTHLISTRIDFTNDVVAVKAARAQDIPIVKPDWVLECRMQHRKVPLDGFLLTLGPRRKRRLDDAAEDDGVGSDRVKRVKRAADGGEQVAKFGNDKTDATDAAAVDKTKQDATAVDNPKQDAAAVDKPKQDAAASTGKEKARSAKKGKLAPIVPIITGQISPDALKANKTEPKSPPKDSKPAPKAKKEKPPPEKPLEARIDPKCPLSSWCVYIDHSAKIIYDVSLIMPGDPKTDHKYDSHYRMQLLHNSPSDEYRTWTRWGVRGEMEQTCIHGDGTFADAELTFQQRFVERTGVSWEDRKDAYKPGKYIHYKDTHANSSTTKGLFKRPGKTTKVACSLSKPVQSVLALIFDRASHYSISYHNSVQVFPIKGGDEGHEILQDLDDLFCNPSLAKSCWLSTLSEAKELLSAKLRSPAYLHQKPWVSLVSNRIDLLTRFRMLDQLTKDQIANIAPRDSLTVHPFDLDFSSLGMDEFVPLDQISREYQTLYDLLAKTRSPGHKFSHTVENIFRIKRRGEAVRFAESRFATLKKSNRRLLWHGSAYPNFAYILSQGLRNPPNTITQDLPLGRGVFLADISSKSLNFIQ</sequence>
<proteinExistence type="predicted"/>
<dbReference type="InterPro" id="IPR001357">
    <property type="entry name" value="BRCT_dom"/>
</dbReference>
<feature type="compositionally biased region" description="Basic and acidic residues" evidence="6">
    <location>
        <begin position="149"/>
        <end position="166"/>
    </location>
</feature>
<dbReference type="GO" id="GO:0005730">
    <property type="term" value="C:nucleolus"/>
    <property type="evidence" value="ECO:0007669"/>
    <property type="project" value="TreeGrafter"/>
</dbReference>
<dbReference type="InterPro" id="IPR036420">
    <property type="entry name" value="BRCT_dom_sf"/>
</dbReference>
<comment type="caution">
    <text evidence="10">The sequence shown here is derived from an EMBL/GenBank/DDBJ whole genome shotgun (WGS) entry which is preliminary data.</text>
</comment>
<dbReference type="GO" id="GO:0006302">
    <property type="term" value="P:double-strand break repair"/>
    <property type="evidence" value="ECO:0007669"/>
    <property type="project" value="TreeGrafter"/>
</dbReference>
<evidence type="ECO:0000256" key="6">
    <source>
        <dbReference type="SAM" id="MobiDB-lite"/>
    </source>
</evidence>
<feature type="domain" description="PARP catalytic" evidence="8">
    <location>
        <begin position="515"/>
        <end position="639"/>
    </location>
</feature>
<dbReference type="InterPro" id="IPR012317">
    <property type="entry name" value="Poly(ADP-ribose)pol_cat_dom"/>
</dbReference>
<evidence type="ECO:0000256" key="1">
    <source>
        <dbReference type="ARBA" id="ARBA00022676"/>
    </source>
</evidence>